<name>A0A834LNB0_RHOSS</name>
<feature type="domain" description="RING-type" evidence="6">
    <location>
        <begin position="245"/>
        <end position="284"/>
    </location>
</feature>
<sequence length="296" mass="30989">MRSCALNLGLYSDASYLGTDSGIAQYYRIILSFSSYFLLCCDSQPRTLIALWKANMEEPKFNQPDPTVIISDIPNNAGGADEVAHSNFPFNAQPPVVPATAPSSAEDVELAMALNTSIQSAMESRPPYVDANPKSGASTSSSSQSGSGWATSPAPPRKGTTSGSEIQEVGPSSNPIQLIQNQNETPSSSLPSAPPIEDAVIDDGPVQYPSVDFSPIGLSSPVVENLIPAKADEGKEDGGGASSSCVICLDAPVEGACIPCGHMAGCMSCLNEIKGKKWGCPVCRTKIDQIVRLYAV</sequence>
<dbReference type="InterPro" id="IPR001841">
    <property type="entry name" value="Znf_RING"/>
</dbReference>
<dbReference type="Pfam" id="PF13920">
    <property type="entry name" value="zf-C3HC4_3"/>
    <property type="match status" value="1"/>
</dbReference>
<feature type="compositionally biased region" description="Low complexity" evidence="5">
    <location>
        <begin position="135"/>
        <end position="152"/>
    </location>
</feature>
<dbReference type="Proteomes" id="UP000626092">
    <property type="component" value="Unassembled WGS sequence"/>
</dbReference>
<keyword evidence="8" id="KW-1185">Reference proteome</keyword>
<dbReference type="GO" id="GO:0016567">
    <property type="term" value="P:protein ubiquitination"/>
    <property type="evidence" value="ECO:0007669"/>
    <property type="project" value="TreeGrafter"/>
</dbReference>
<accession>A0A834LNB0</accession>
<dbReference type="CDD" id="cd23129">
    <property type="entry name" value="RING-HC_XBAT35-like"/>
    <property type="match status" value="1"/>
</dbReference>
<dbReference type="AlphaFoldDB" id="A0A834LNB0"/>
<reference evidence="7" key="1">
    <citation type="submission" date="2019-11" db="EMBL/GenBank/DDBJ databases">
        <authorList>
            <person name="Liu Y."/>
            <person name="Hou J."/>
            <person name="Li T.-Q."/>
            <person name="Guan C.-H."/>
            <person name="Wu X."/>
            <person name="Wu H.-Z."/>
            <person name="Ling F."/>
            <person name="Zhang R."/>
            <person name="Shi X.-G."/>
            <person name="Ren J.-P."/>
            <person name="Chen E.-F."/>
            <person name="Sun J.-M."/>
        </authorList>
    </citation>
    <scope>NUCLEOTIDE SEQUENCE</scope>
    <source>
        <strain evidence="7">Adult_tree_wgs_1</strain>
        <tissue evidence="7">Leaves</tissue>
    </source>
</reference>
<evidence type="ECO:0000256" key="5">
    <source>
        <dbReference type="SAM" id="MobiDB-lite"/>
    </source>
</evidence>
<dbReference type="PROSITE" id="PS50089">
    <property type="entry name" value="ZF_RING_2"/>
    <property type="match status" value="1"/>
</dbReference>
<dbReference type="OrthoDB" id="1711136at2759"/>
<evidence type="ECO:0000313" key="8">
    <source>
        <dbReference type="Proteomes" id="UP000626092"/>
    </source>
</evidence>
<proteinExistence type="predicted"/>
<feature type="compositionally biased region" description="Polar residues" evidence="5">
    <location>
        <begin position="159"/>
        <end position="191"/>
    </location>
</feature>
<keyword evidence="1" id="KW-0479">Metal-binding</keyword>
<dbReference type="GO" id="GO:0008270">
    <property type="term" value="F:zinc ion binding"/>
    <property type="evidence" value="ECO:0007669"/>
    <property type="project" value="UniProtKB-KW"/>
</dbReference>
<evidence type="ECO:0000256" key="3">
    <source>
        <dbReference type="ARBA" id="ARBA00022833"/>
    </source>
</evidence>
<dbReference type="EMBL" id="WJXA01000004">
    <property type="protein sequence ID" value="KAF7146094.1"/>
    <property type="molecule type" value="Genomic_DNA"/>
</dbReference>
<dbReference type="InterPro" id="IPR013083">
    <property type="entry name" value="Znf_RING/FYVE/PHD"/>
</dbReference>
<evidence type="ECO:0000259" key="6">
    <source>
        <dbReference type="PROSITE" id="PS50089"/>
    </source>
</evidence>
<keyword evidence="3" id="KW-0862">Zinc</keyword>
<dbReference type="PANTHER" id="PTHR46858">
    <property type="entry name" value="OS05G0521000 PROTEIN"/>
    <property type="match status" value="1"/>
</dbReference>
<evidence type="ECO:0000256" key="4">
    <source>
        <dbReference type="PROSITE-ProRule" id="PRU00175"/>
    </source>
</evidence>
<dbReference type="SUPFAM" id="SSF57850">
    <property type="entry name" value="RING/U-box"/>
    <property type="match status" value="1"/>
</dbReference>
<evidence type="ECO:0000313" key="7">
    <source>
        <dbReference type="EMBL" id="KAF7146094.1"/>
    </source>
</evidence>
<comment type="caution">
    <text evidence="7">The sequence shown here is derived from an EMBL/GenBank/DDBJ whole genome shotgun (WGS) entry which is preliminary data.</text>
</comment>
<evidence type="ECO:0000256" key="2">
    <source>
        <dbReference type="ARBA" id="ARBA00022771"/>
    </source>
</evidence>
<protein>
    <recommendedName>
        <fullName evidence="6">RING-type domain-containing protein</fullName>
    </recommendedName>
</protein>
<gene>
    <name evidence="7" type="ORF">RHSIM_Rhsim04G0179200</name>
</gene>
<organism evidence="7 8">
    <name type="scientific">Rhododendron simsii</name>
    <name type="common">Sims's rhododendron</name>
    <dbReference type="NCBI Taxonomy" id="118357"/>
    <lineage>
        <taxon>Eukaryota</taxon>
        <taxon>Viridiplantae</taxon>
        <taxon>Streptophyta</taxon>
        <taxon>Embryophyta</taxon>
        <taxon>Tracheophyta</taxon>
        <taxon>Spermatophyta</taxon>
        <taxon>Magnoliopsida</taxon>
        <taxon>eudicotyledons</taxon>
        <taxon>Gunneridae</taxon>
        <taxon>Pentapetalae</taxon>
        <taxon>asterids</taxon>
        <taxon>Ericales</taxon>
        <taxon>Ericaceae</taxon>
        <taxon>Ericoideae</taxon>
        <taxon>Rhodoreae</taxon>
        <taxon>Rhododendron</taxon>
    </lineage>
</organism>
<evidence type="ECO:0000256" key="1">
    <source>
        <dbReference type="ARBA" id="ARBA00022723"/>
    </source>
</evidence>
<dbReference type="GO" id="GO:0061630">
    <property type="term" value="F:ubiquitin protein ligase activity"/>
    <property type="evidence" value="ECO:0007669"/>
    <property type="project" value="TreeGrafter"/>
</dbReference>
<feature type="region of interest" description="Disordered" evidence="5">
    <location>
        <begin position="123"/>
        <end position="204"/>
    </location>
</feature>
<dbReference type="SMART" id="SM00184">
    <property type="entry name" value="RING"/>
    <property type="match status" value="1"/>
</dbReference>
<dbReference type="Gene3D" id="3.30.40.10">
    <property type="entry name" value="Zinc/RING finger domain, C3HC4 (zinc finger)"/>
    <property type="match status" value="1"/>
</dbReference>
<dbReference type="PANTHER" id="PTHR46858:SF7">
    <property type="entry name" value="RING-TYPE DOMAIN-CONTAINING PROTEIN"/>
    <property type="match status" value="1"/>
</dbReference>
<keyword evidence="2 4" id="KW-0863">Zinc-finger</keyword>